<dbReference type="PANTHER" id="PTHR36166">
    <property type="entry name" value="CHROMOSOME 9, WHOLE GENOME SHOTGUN SEQUENCE"/>
    <property type="match status" value="1"/>
</dbReference>
<evidence type="ECO:0000313" key="2">
    <source>
        <dbReference type="Proteomes" id="UP001595921"/>
    </source>
</evidence>
<dbReference type="CDD" id="cd07822">
    <property type="entry name" value="SRPBCC_4"/>
    <property type="match status" value="1"/>
</dbReference>
<dbReference type="EMBL" id="JBHSDS010000006">
    <property type="protein sequence ID" value="MFC4358598.1"/>
    <property type="molecule type" value="Genomic_DNA"/>
</dbReference>
<proteinExistence type="predicted"/>
<organism evidence="1 2">
    <name type="scientific">Halobium salinum</name>
    <dbReference type="NCBI Taxonomy" id="1364940"/>
    <lineage>
        <taxon>Archaea</taxon>
        <taxon>Methanobacteriati</taxon>
        <taxon>Methanobacteriota</taxon>
        <taxon>Stenosarchaea group</taxon>
        <taxon>Halobacteria</taxon>
        <taxon>Halobacteriales</taxon>
        <taxon>Haloferacaceae</taxon>
        <taxon>Halobium</taxon>
    </lineage>
</organism>
<protein>
    <submittedName>
        <fullName evidence="1">SRPBCC family protein</fullName>
    </submittedName>
</protein>
<dbReference type="Pfam" id="PF10604">
    <property type="entry name" value="Polyketide_cyc2"/>
    <property type="match status" value="1"/>
</dbReference>
<dbReference type="SUPFAM" id="SSF55961">
    <property type="entry name" value="Bet v1-like"/>
    <property type="match status" value="1"/>
</dbReference>
<reference evidence="1 2" key="1">
    <citation type="journal article" date="2019" name="Int. J. Syst. Evol. Microbiol.">
        <title>The Global Catalogue of Microorganisms (GCM) 10K type strain sequencing project: providing services to taxonomists for standard genome sequencing and annotation.</title>
        <authorList>
            <consortium name="The Broad Institute Genomics Platform"/>
            <consortium name="The Broad Institute Genome Sequencing Center for Infectious Disease"/>
            <person name="Wu L."/>
            <person name="Ma J."/>
        </authorList>
    </citation>
    <scope>NUCLEOTIDE SEQUENCE [LARGE SCALE GENOMIC DNA]</scope>
    <source>
        <strain evidence="1 2">CGMCC 1.12553</strain>
    </source>
</reference>
<dbReference type="RefSeq" id="WP_267623621.1">
    <property type="nucleotide sequence ID" value="NZ_JAODIW010000008.1"/>
</dbReference>
<keyword evidence="2" id="KW-1185">Reference proteome</keyword>
<comment type="caution">
    <text evidence="1">The sequence shown here is derived from an EMBL/GenBank/DDBJ whole genome shotgun (WGS) entry which is preliminary data.</text>
</comment>
<evidence type="ECO:0000313" key="1">
    <source>
        <dbReference type="EMBL" id="MFC4358598.1"/>
    </source>
</evidence>
<dbReference type="AlphaFoldDB" id="A0ABD5PCW2"/>
<dbReference type="InterPro" id="IPR019587">
    <property type="entry name" value="Polyketide_cyclase/dehydratase"/>
</dbReference>
<gene>
    <name evidence="1" type="ORF">ACFO0N_11665</name>
</gene>
<dbReference type="Gene3D" id="3.30.530.20">
    <property type="match status" value="1"/>
</dbReference>
<dbReference type="PANTHER" id="PTHR36166:SF1">
    <property type="entry name" value="SRPBCC DOMAIN-CONTAINING PROTEIN"/>
    <property type="match status" value="1"/>
</dbReference>
<dbReference type="Proteomes" id="UP001595921">
    <property type="component" value="Unassembled WGS sequence"/>
</dbReference>
<name>A0ABD5PCW2_9EURY</name>
<sequence length="148" mass="16861">MREIRTDIEIDAPPRVVWEVLTDLDAYAEWNPQTTNASGAVREGERVAITVDRQGRRSASMRPRVVEADPERRLEWVATVLHPRLFEARHSFELDALDGDRTRVHNRERLSGVLVRFLVDEDAVRAYEAMNRALAARVASLVAESRTA</sequence>
<accession>A0ABD5PCW2</accession>
<dbReference type="InterPro" id="IPR023393">
    <property type="entry name" value="START-like_dom_sf"/>
</dbReference>